<dbReference type="InterPro" id="IPR050708">
    <property type="entry name" value="T6SS_VgrG/RHS"/>
</dbReference>
<evidence type="ECO:0000313" key="1">
    <source>
        <dbReference type="EMBL" id="MBK1715570.1"/>
    </source>
</evidence>
<dbReference type="EMBL" id="NRRU01000133">
    <property type="protein sequence ID" value="MBK1715570.1"/>
    <property type="molecule type" value="Genomic_DNA"/>
</dbReference>
<dbReference type="Gene3D" id="2.180.10.10">
    <property type="entry name" value="RHS repeat-associated core"/>
    <property type="match status" value="1"/>
</dbReference>
<evidence type="ECO:0008006" key="3">
    <source>
        <dbReference type="Google" id="ProtNLM"/>
    </source>
</evidence>
<dbReference type="InterPro" id="IPR031325">
    <property type="entry name" value="RHS_repeat"/>
</dbReference>
<protein>
    <recommendedName>
        <fullName evidence="3">YD repeat-containing protein</fullName>
    </recommendedName>
</protein>
<dbReference type="Pfam" id="PF05593">
    <property type="entry name" value="RHS_repeat"/>
    <property type="match status" value="4"/>
</dbReference>
<reference evidence="1" key="1">
    <citation type="submission" date="2017-08" db="EMBL/GenBank/DDBJ databases">
        <authorList>
            <person name="Imhoff J.F."/>
            <person name="Rahn T."/>
            <person name="Kuenzel S."/>
            <person name="Neulinger S.C."/>
        </authorList>
    </citation>
    <scope>NUCLEOTIDE SEQUENCE</scope>
    <source>
        <strain evidence="1">IM 151</strain>
    </source>
</reference>
<dbReference type="InterPro" id="IPR006530">
    <property type="entry name" value="YD"/>
</dbReference>
<reference evidence="1" key="2">
    <citation type="journal article" date="2020" name="Microorganisms">
        <title>Osmotic Adaptation and Compatible Solute Biosynthesis of Phototrophic Bacteria as Revealed from Genome Analyses.</title>
        <authorList>
            <person name="Imhoff J.F."/>
            <person name="Rahn T."/>
            <person name="Kunzel S."/>
            <person name="Keller A."/>
            <person name="Neulinger S.C."/>
        </authorList>
    </citation>
    <scope>NUCLEOTIDE SEQUENCE</scope>
    <source>
        <strain evidence="1">IM 151</strain>
    </source>
</reference>
<dbReference type="PANTHER" id="PTHR32305:SF15">
    <property type="entry name" value="PROTEIN RHSA-RELATED"/>
    <property type="match status" value="1"/>
</dbReference>
<accession>A0ABS1E113</accession>
<gene>
    <name evidence="1" type="ORF">CKO43_22725</name>
</gene>
<dbReference type="PANTHER" id="PTHR32305">
    <property type="match status" value="1"/>
</dbReference>
<evidence type="ECO:0000313" key="2">
    <source>
        <dbReference type="Proteomes" id="UP001041814"/>
    </source>
</evidence>
<sequence length="237" mass="25291">MDERGAVAVKAGITVERLTYTPLGKVASRTDGNGNRVTFSHDRRGLVTAEAAPLGATTRYALDAMGDVLRQTDPEGRVTATAYDLRRRPTAVTNGAGETTRTAYDLNGNRIAITRPGGGVTAYEYDGNNWLSAVTEPMNRLSGYARDKNGNLVAFTDAAGNSTRCTYDDLNRRSGETYADGAAESFDFDAAGTSWRRPPPPIPGPRCRWRLTPVRCRLPGVPAGGWSACRAASGTGS</sequence>
<proteinExistence type="predicted"/>
<name>A0ABS1E113_RUBGE</name>
<dbReference type="NCBIfam" id="TIGR01643">
    <property type="entry name" value="YD_repeat_2x"/>
    <property type="match status" value="3"/>
</dbReference>
<dbReference type="Proteomes" id="UP001041814">
    <property type="component" value="Unassembled WGS sequence"/>
</dbReference>
<keyword evidence="2" id="KW-1185">Reference proteome</keyword>
<comment type="caution">
    <text evidence="1">The sequence shown here is derived from an EMBL/GenBank/DDBJ whole genome shotgun (WGS) entry which is preliminary data.</text>
</comment>
<dbReference type="SUPFAM" id="SSF63825">
    <property type="entry name" value="YWTD domain"/>
    <property type="match status" value="1"/>
</dbReference>
<organism evidence="1 2">
    <name type="scientific">Rubrivivax gelatinosus</name>
    <name type="common">Rhodocyclus gelatinosus</name>
    <name type="synonym">Rhodopseudomonas gelatinosa</name>
    <dbReference type="NCBI Taxonomy" id="28068"/>
    <lineage>
        <taxon>Bacteria</taxon>
        <taxon>Pseudomonadati</taxon>
        <taxon>Pseudomonadota</taxon>
        <taxon>Betaproteobacteria</taxon>
        <taxon>Burkholderiales</taxon>
        <taxon>Sphaerotilaceae</taxon>
        <taxon>Rubrivivax</taxon>
    </lineage>
</organism>